<dbReference type="GO" id="GO:0005856">
    <property type="term" value="C:cytoskeleton"/>
    <property type="evidence" value="ECO:0007669"/>
    <property type="project" value="UniProtKB-SubCell"/>
</dbReference>
<dbReference type="EMBL" id="CAEY01000869">
    <property type="status" value="NOT_ANNOTATED_CDS"/>
    <property type="molecule type" value="Genomic_DNA"/>
</dbReference>
<accession>T1L0R1</accession>
<dbReference type="OrthoDB" id="2163268at2759"/>
<evidence type="ECO:0000256" key="4">
    <source>
        <dbReference type="SAM" id="MobiDB-lite"/>
    </source>
</evidence>
<organism evidence="5 6">
    <name type="scientific">Tetranychus urticae</name>
    <name type="common">Two-spotted spider mite</name>
    <dbReference type="NCBI Taxonomy" id="32264"/>
    <lineage>
        <taxon>Eukaryota</taxon>
        <taxon>Metazoa</taxon>
        <taxon>Ecdysozoa</taxon>
        <taxon>Arthropoda</taxon>
        <taxon>Chelicerata</taxon>
        <taxon>Arachnida</taxon>
        <taxon>Acari</taxon>
        <taxon>Acariformes</taxon>
        <taxon>Trombidiformes</taxon>
        <taxon>Prostigmata</taxon>
        <taxon>Eleutherengona</taxon>
        <taxon>Raphignathae</taxon>
        <taxon>Tetranychoidea</taxon>
        <taxon>Tetranychidae</taxon>
        <taxon>Tetranychus</taxon>
    </lineage>
</organism>
<dbReference type="KEGG" id="tut:107369149"/>
<dbReference type="FunFam" id="3.80.10.10:FF:000099">
    <property type="entry name" value="Tropomodulin, isoform C"/>
    <property type="match status" value="1"/>
</dbReference>
<gene>
    <name evidence="5" type="primary">107369149</name>
</gene>
<sequence length="402" mass="45266">MTDKDVDEYEFEYTKVTKTTRVINQRQLSDRKKPVGGGLSLLYGKDLKEYENIPIEDLLNQLTEEELEQLSNDVDPDDSHIPPSLRCREQTKKSPTGPLDRKKLLEFLKNYALNQEDWPENKPFQPGVKRGSVWKPKEMPKVSDEETRIMLDLDDESSEALKNASESDLVDLAGILGLHSLLNQDQFYASITNKGQGSEAKFESIVRATVPKKVPNLPDNATDVGKTAKQVVENDKKLQELNWNNIKHIPRDSFKKLFEGLKSNTTLQTLDLANTGLTDGPTAVLVEALKENKTLTCLNLESNFLSGPMVRDVVAAINVNQTIREFRASNQRPAILGNRIEMEIAKLIEQNNTLLQLGLHLDAPDARMRIAQQLQKNKDVLRLQRIGSKSSVPSQDKDLVSV</sequence>
<evidence type="ECO:0000256" key="3">
    <source>
        <dbReference type="ARBA" id="ARBA00023212"/>
    </source>
</evidence>
<name>T1L0R1_TETUR</name>
<dbReference type="eggNOG" id="KOG3735">
    <property type="taxonomic scope" value="Eukaryota"/>
</dbReference>
<dbReference type="GO" id="GO:0030239">
    <property type="term" value="P:myofibril assembly"/>
    <property type="evidence" value="ECO:0007669"/>
    <property type="project" value="TreeGrafter"/>
</dbReference>
<dbReference type="EnsemblMetazoa" id="tetur30g01620.1">
    <property type="protein sequence ID" value="tetur30g01620.1"/>
    <property type="gene ID" value="tetur30g01620"/>
</dbReference>
<keyword evidence="2" id="KW-0963">Cytoplasm</keyword>
<dbReference type="InterPro" id="IPR032675">
    <property type="entry name" value="LRR_dom_sf"/>
</dbReference>
<dbReference type="OMA" id="PYQRDKL"/>
<dbReference type="GO" id="GO:0005523">
    <property type="term" value="F:tropomyosin binding"/>
    <property type="evidence" value="ECO:0007669"/>
    <property type="project" value="InterPro"/>
</dbReference>
<dbReference type="Gene3D" id="3.80.10.10">
    <property type="entry name" value="Ribonuclease Inhibitor"/>
    <property type="match status" value="1"/>
</dbReference>
<dbReference type="GO" id="GO:0007015">
    <property type="term" value="P:actin filament organization"/>
    <property type="evidence" value="ECO:0007669"/>
    <property type="project" value="TreeGrafter"/>
</dbReference>
<dbReference type="GO" id="GO:0030016">
    <property type="term" value="C:myofibril"/>
    <property type="evidence" value="ECO:0007669"/>
    <property type="project" value="TreeGrafter"/>
</dbReference>
<dbReference type="InterPro" id="IPR004934">
    <property type="entry name" value="TMOD"/>
</dbReference>
<evidence type="ECO:0000313" key="6">
    <source>
        <dbReference type="Proteomes" id="UP000015104"/>
    </source>
</evidence>
<dbReference type="SUPFAM" id="SSF52047">
    <property type="entry name" value="RNI-like"/>
    <property type="match status" value="1"/>
</dbReference>
<evidence type="ECO:0000256" key="2">
    <source>
        <dbReference type="ARBA" id="ARBA00022490"/>
    </source>
</evidence>
<dbReference type="PANTHER" id="PTHR10901">
    <property type="entry name" value="TROPOMODULIN"/>
    <property type="match status" value="1"/>
</dbReference>
<reference evidence="6" key="1">
    <citation type="submission" date="2011-08" db="EMBL/GenBank/DDBJ databases">
        <authorList>
            <person name="Rombauts S."/>
        </authorList>
    </citation>
    <scope>NUCLEOTIDE SEQUENCE</scope>
    <source>
        <strain evidence="6">London</strain>
    </source>
</reference>
<comment type="subcellular location">
    <subcellularLocation>
        <location evidence="1">Cytoplasm</location>
        <location evidence="1">Cytoskeleton</location>
    </subcellularLocation>
</comment>
<evidence type="ECO:0008006" key="7">
    <source>
        <dbReference type="Google" id="ProtNLM"/>
    </source>
</evidence>
<keyword evidence="3" id="KW-0206">Cytoskeleton</keyword>
<dbReference type="AlphaFoldDB" id="T1L0R1"/>
<reference evidence="5" key="2">
    <citation type="submission" date="2015-06" db="UniProtKB">
        <authorList>
            <consortium name="EnsemblMetazoa"/>
        </authorList>
    </citation>
    <scope>IDENTIFICATION</scope>
</reference>
<dbReference type="STRING" id="32264.T1L0R1"/>
<proteinExistence type="predicted"/>
<keyword evidence="6" id="KW-1185">Reference proteome</keyword>
<protein>
    <recommendedName>
        <fullName evidence="7">Tropomodulin</fullName>
    </recommendedName>
</protein>
<feature type="region of interest" description="Disordered" evidence="4">
    <location>
        <begin position="70"/>
        <end position="99"/>
    </location>
</feature>
<dbReference type="HOGENOM" id="CLU_031052_2_0_1"/>
<dbReference type="GO" id="GO:0051694">
    <property type="term" value="P:pointed-end actin filament capping"/>
    <property type="evidence" value="ECO:0007669"/>
    <property type="project" value="InterPro"/>
</dbReference>
<dbReference type="Proteomes" id="UP000015104">
    <property type="component" value="Unassembled WGS sequence"/>
</dbReference>
<evidence type="ECO:0000313" key="5">
    <source>
        <dbReference type="EnsemblMetazoa" id="tetur30g01620.1"/>
    </source>
</evidence>
<dbReference type="PANTHER" id="PTHR10901:SF6">
    <property type="entry name" value="TROPOMODULIN, ISOFORM N"/>
    <property type="match status" value="1"/>
</dbReference>
<dbReference type="Pfam" id="PF03250">
    <property type="entry name" value="Tropomodulin"/>
    <property type="match status" value="1"/>
</dbReference>
<evidence type="ECO:0000256" key="1">
    <source>
        <dbReference type="ARBA" id="ARBA00004245"/>
    </source>
</evidence>